<dbReference type="EMBL" id="JACHGJ010000005">
    <property type="protein sequence ID" value="MBB6481236.1"/>
    <property type="molecule type" value="Genomic_DNA"/>
</dbReference>
<keyword evidence="3" id="KW-1185">Reference proteome</keyword>
<keyword evidence="1" id="KW-1133">Transmembrane helix</keyword>
<sequence>MRRECNKTLLGTEWPGGWSFALIGWIGGIVEFDEEAHLFYGEVIGLLDAIAFQRHLWFGLLRIRVYPRTGSIDNKLNFIADPLAPGVRRYTASFHIRFQRTDRKFFTLVKRDNYLIAGLEVLPFLMAPFLADLLKSMI</sequence>
<organism evidence="2 3">
    <name type="scientific">Spirochaeta isovalerica</name>
    <dbReference type="NCBI Taxonomy" id="150"/>
    <lineage>
        <taxon>Bacteria</taxon>
        <taxon>Pseudomonadati</taxon>
        <taxon>Spirochaetota</taxon>
        <taxon>Spirochaetia</taxon>
        <taxon>Spirochaetales</taxon>
        <taxon>Spirochaetaceae</taxon>
        <taxon>Spirochaeta</taxon>
    </lineage>
</organism>
<evidence type="ECO:0000256" key="1">
    <source>
        <dbReference type="SAM" id="Phobius"/>
    </source>
</evidence>
<gene>
    <name evidence="2" type="ORF">HNR50_002909</name>
</gene>
<evidence type="ECO:0000313" key="3">
    <source>
        <dbReference type="Proteomes" id="UP000587760"/>
    </source>
</evidence>
<name>A0A841RC25_9SPIO</name>
<keyword evidence="1" id="KW-0812">Transmembrane</keyword>
<feature type="transmembrane region" description="Helical" evidence="1">
    <location>
        <begin position="113"/>
        <end position="131"/>
    </location>
</feature>
<reference evidence="2 3" key="1">
    <citation type="submission" date="2020-08" db="EMBL/GenBank/DDBJ databases">
        <title>Genomic Encyclopedia of Type Strains, Phase IV (KMG-IV): sequencing the most valuable type-strain genomes for metagenomic binning, comparative biology and taxonomic classification.</title>
        <authorList>
            <person name="Goeker M."/>
        </authorList>
    </citation>
    <scope>NUCLEOTIDE SEQUENCE [LARGE SCALE GENOMIC DNA]</scope>
    <source>
        <strain evidence="2 3">DSM 2461</strain>
    </source>
</reference>
<protein>
    <submittedName>
        <fullName evidence="2">Putative HicB family RNase H-like nuclease</fullName>
    </submittedName>
</protein>
<comment type="caution">
    <text evidence="2">The sequence shown here is derived from an EMBL/GenBank/DDBJ whole genome shotgun (WGS) entry which is preliminary data.</text>
</comment>
<proteinExistence type="predicted"/>
<keyword evidence="1" id="KW-0472">Membrane</keyword>
<evidence type="ECO:0000313" key="2">
    <source>
        <dbReference type="EMBL" id="MBB6481236.1"/>
    </source>
</evidence>
<dbReference type="AlphaFoldDB" id="A0A841RC25"/>
<dbReference type="Proteomes" id="UP000587760">
    <property type="component" value="Unassembled WGS sequence"/>
</dbReference>
<accession>A0A841RC25</accession>